<feature type="transmembrane region" description="Helical" evidence="2">
    <location>
        <begin position="244"/>
        <end position="267"/>
    </location>
</feature>
<feature type="compositionally biased region" description="Low complexity" evidence="1">
    <location>
        <begin position="14"/>
        <end position="37"/>
    </location>
</feature>
<organism evidence="4 5">
    <name type="scientific">Cellulomonas gelida</name>
    <dbReference type="NCBI Taxonomy" id="1712"/>
    <lineage>
        <taxon>Bacteria</taxon>
        <taxon>Bacillati</taxon>
        <taxon>Actinomycetota</taxon>
        <taxon>Actinomycetes</taxon>
        <taxon>Micrococcales</taxon>
        <taxon>Cellulomonadaceae</taxon>
        <taxon>Cellulomonas</taxon>
    </lineage>
</organism>
<dbReference type="AlphaFoldDB" id="A0A4Y3KKZ2"/>
<gene>
    <name evidence="4" type="ORF">CGE01nite_12850</name>
</gene>
<accession>A0A4Y3KKZ2</accession>
<dbReference type="Pfam" id="PF14257">
    <property type="entry name" value="DUF4349"/>
    <property type="match status" value="1"/>
</dbReference>
<name>A0A4Y3KKZ2_9CELL</name>
<proteinExistence type="predicted"/>
<keyword evidence="2" id="KW-1133">Transmembrane helix</keyword>
<evidence type="ECO:0000313" key="4">
    <source>
        <dbReference type="EMBL" id="GEA84034.1"/>
    </source>
</evidence>
<keyword evidence="5" id="KW-1185">Reference proteome</keyword>
<dbReference type="EMBL" id="BJLQ01000010">
    <property type="protein sequence ID" value="GEA84034.1"/>
    <property type="molecule type" value="Genomic_DNA"/>
</dbReference>
<evidence type="ECO:0000259" key="3">
    <source>
        <dbReference type="Pfam" id="PF14257"/>
    </source>
</evidence>
<feature type="region of interest" description="Disordered" evidence="1">
    <location>
        <begin position="275"/>
        <end position="299"/>
    </location>
</feature>
<dbReference type="Proteomes" id="UP000320461">
    <property type="component" value="Unassembled WGS sequence"/>
</dbReference>
<evidence type="ECO:0000313" key="5">
    <source>
        <dbReference type="Proteomes" id="UP000320461"/>
    </source>
</evidence>
<reference evidence="4 5" key="1">
    <citation type="submission" date="2019-06" db="EMBL/GenBank/DDBJ databases">
        <title>Whole genome shotgun sequence of Cellulomonas gelida NBRC 3748.</title>
        <authorList>
            <person name="Hosoyama A."/>
            <person name="Uohara A."/>
            <person name="Ohji S."/>
            <person name="Ichikawa N."/>
        </authorList>
    </citation>
    <scope>NUCLEOTIDE SEQUENCE [LARGE SCALE GENOMIC DNA]</scope>
    <source>
        <strain evidence="4 5">NBRC 3748</strain>
    </source>
</reference>
<dbReference type="InterPro" id="IPR025645">
    <property type="entry name" value="DUF4349"/>
</dbReference>
<feature type="domain" description="DUF4349" evidence="3">
    <location>
        <begin position="54"/>
        <end position="264"/>
    </location>
</feature>
<comment type="caution">
    <text evidence="4">The sequence shown here is derived from an EMBL/GenBank/DDBJ whole genome shotgun (WGS) entry which is preliminary data.</text>
</comment>
<feature type="region of interest" description="Disordered" evidence="1">
    <location>
        <begin position="14"/>
        <end position="52"/>
    </location>
</feature>
<evidence type="ECO:0000256" key="1">
    <source>
        <dbReference type="SAM" id="MobiDB-lite"/>
    </source>
</evidence>
<protein>
    <recommendedName>
        <fullName evidence="3">DUF4349 domain-containing protein</fullName>
    </recommendedName>
</protein>
<evidence type="ECO:0000256" key="2">
    <source>
        <dbReference type="SAM" id="Phobius"/>
    </source>
</evidence>
<sequence>MLVGLLLAGCSASADDAADGGAAPAAVDAGSDSAADESGGKADDDGSSSPNEARLVVQTGSVWVEADDPLAAARELATYVERSGGRVDARSESAASADAVATASLTIRVPAAKVSATIQELGELGRVSNVDLRAEDVTDAAQDLDARIHALELSVARMEALMTSATTTKDLLDAEAALSSRQGDLESLRSQRARLQGQVSLSTIDVTVSGPGTLPVETAESSGTFLSGLEAGWDALVSTISVTMVVLGAMLPWLVVVGLLGLVVLAVRRRRRTVATTPEREPVTVAAPGTGGDEAPHQD</sequence>
<keyword evidence="2" id="KW-0812">Transmembrane</keyword>
<keyword evidence="2" id="KW-0472">Membrane</keyword>